<keyword evidence="3" id="KW-0804">Transcription</keyword>
<dbReference type="RefSeq" id="WP_349638074.1">
    <property type="nucleotide sequence ID" value="NZ_CP090958.1"/>
</dbReference>
<gene>
    <name evidence="6" type="ORF">LWF01_14500</name>
</gene>
<evidence type="ECO:0000256" key="1">
    <source>
        <dbReference type="ARBA" id="ARBA00023015"/>
    </source>
</evidence>
<dbReference type="InterPro" id="IPR004111">
    <property type="entry name" value="Repressor_TetR_C"/>
</dbReference>
<dbReference type="Proteomes" id="UP001209083">
    <property type="component" value="Chromosome"/>
</dbReference>
<dbReference type="InterPro" id="IPR001647">
    <property type="entry name" value="HTH_TetR"/>
</dbReference>
<dbReference type="Gene3D" id="1.10.357.10">
    <property type="entry name" value="Tetracycline Repressor, domain 2"/>
    <property type="match status" value="1"/>
</dbReference>
<name>A0ABY8QSJ6_9MICO</name>
<evidence type="ECO:0000256" key="4">
    <source>
        <dbReference type="PROSITE-ProRule" id="PRU00335"/>
    </source>
</evidence>
<reference evidence="6 7" key="1">
    <citation type="submission" date="2023-05" db="EMBL/GenBank/DDBJ databases">
        <title>Lithophilousrod everest ZFBP1038 complete genpme.</title>
        <authorList>
            <person name="Tian M."/>
        </authorList>
    </citation>
    <scope>NUCLEOTIDE SEQUENCE [LARGE SCALE GENOMIC DNA]</scope>
    <source>
        <strain evidence="6 7">ZFBP1038</strain>
    </source>
</reference>
<feature type="domain" description="HTH tetR-type" evidence="5">
    <location>
        <begin position="7"/>
        <end position="67"/>
    </location>
</feature>
<dbReference type="SUPFAM" id="SSF46689">
    <property type="entry name" value="Homeodomain-like"/>
    <property type="match status" value="1"/>
</dbReference>
<dbReference type="PROSITE" id="PS50977">
    <property type="entry name" value="HTH_TETR_2"/>
    <property type="match status" value="1"/>
</dbReference>
<dbReference type="InterPro" id="IPR009057">
    <property type="entry name" value="Homeodomain-like_sf"/>
</dbReference>
<keyword evidence="1" id="KW-0805">Transcription regulation</keyword>
<keyword evidence="2 4" id="KW-0238">DNA-binding</keyword>
<organism evidence="6 7">
    <name type="scientific">Saxibacter everestensis</name>
    <dbReference type="NCBI Taxonomy" id="2909229"/>
    <lineage>
        <taxon>Bacteria</taxon>
        <taxon>Bacillati</taxon>
        <taxon>Actinomycetota</taxon>
        <taxon>Actinomycetes</taxon>
        <taxon>Micrococcales</taxon>
        <taxon>Brevibacteriaceae</taxon>
        <taxon>Saxibacter</taxon>
    </lineage>
</organism>
<keyword evidence="7" id="KW-1185">Reference proteome</keyword>
<dbReference type="InterPro" id="IPR050109">
    <property type="entry name" value="HTH-type_TetR-like_transc_reg"/>
</dbReference>
<evidence type="ECO:0000313" key="6">
    <source>
        <dbReference type="EMBL" id="WGW11289.1"/>
    </source>
</evidence>
<accession>A0ABY8QSJ6</accession>
<evidence type="ECO:0000313" key="7">
    <source>
        <dbReference type="Proteomes" id="UP001209083"/>
    </source>
</evidence>
<dbReference type="PANTHER" id="PTHR30055:SF151">
    <property type="entry name" value="TRANSCRIPTIONAL REGULATORY PROTEIN"/>
    <property type="match status" value="1"/>
</dbReference>
<dbReference type="Pfam" id="PF00440">
    <property type="entry name" value="TetR_N"/>
    <property type="match status" value="1"/>
</dbReference>
<dbReference type="Gene3D" id="1.10.10.60">
    <property type="entry name" value="Homeodomain-like"/>
    <property type="match status" value="1"/>
</dbReference>
<sequence length="221" mass="24779">MSTARGTLSADLIVRECLKMLDDEGPAALTFRRIGKHLGVDPTALYRHFRNKDELILAIADSLMEEALDGFVPGEDWMQTIRELLRRSRSVYMAHPHAAIIGTIRVTRREGEMRIVETILDALAKAGFEPAEASRLYRVLDDLNLAFAGLDAGFRVMSAEQQAKDVGAWSKEYALADQREFPRIAAAAPYLPDIEEDPTFELALELMLSAIAHRAEQLNRR</sequence>
<dbReference type="PRINTS" id="PR00455">
    <property type="entry name" value="HTHTETR"/>
</dbReference>
<evidence type="ECO:0000259" key="5">
    <source>
        <dbReference type="PROSITE" id="PS50977"/>
    </source>
</evidence>
<protein>
    <submittedName>
        <fullName evidence="6">TetR/AcrR family transcriptional regulator</fullName>
    </submittedName>
</protein>
<dbReference type="InterPro" id="IPR036271">
    <property type="entry name" value="Tet_transcr_reg_TetR-rel_C_sf"/>
</dbReference>
<feature type="DNA-binding region" description="H-T-H motif" evidence="4">
    <location>
        <begin position="30"/>
        <end position="49"/>
    </location>
</feature>
<evidence type="ECO:0000256" key="2">
    <source>
        <dbReference type="ARBA" id="ARBA00023125"/>
    </source>
</evidence>
<dbReference type="Pfam" id="PF02909">
    <property type="entry name" value="TetR_C_1"/>
    <property type="match status" value="1"/>
</dbReference>
<dbReference type="EMBL" id="CP090958">
    <property type="protein sequence ID" value="WGW11289.1"/>
    <property type="molecule type" value="Genomic_DNA"/>
</dbReference>
<proteinExistence type="predicted"/>
<dbReference type="SUPFAM" id="SSF48498">
    <property type="entry name" value="Tetracyclin repressor-like, C-terminal domain"/>
    <property type="match status" value="1"/>
</dbReference>
<dbReference type="PANTHER" id="PTHR30055">
    <property type="entry name" value="HTH-TYPE TRANSCRIPTIONAL REGULATOR RUTR"/>
    <property type="match status" value="1"/>
</dbReference>
<evidence type="ECO:0000256" key="3">
    <source>
        <dbReference type="ARBA" id="ARBA00023163"/>
    </source>
</evidence>